<accession>A0ABW0XCQ4</accession>
<keyword evidence="2" id="KW-0808">Transferase</keyword>
<dbReference type="EMBL" id="JBHSOF010000051">
    <property type="protein sequence ID" value="MFC5667149.1"/>
    <property type="molecule type" value="Genomic_DNA"/>
</dbReference>
<dbReference type="CDD" id="cd06661">
    <property type="entry name" value="GGCT_like"/>
    <property type="match status" value="1"/>
</dbReference>
<gene>
    <name evidence="2" type="ORF">ACFP3U_29810</name>
</gene>
<name>A0ABW0XCQ4_9ACTN</name>
<feature type="domain" description="Gamma-glutamylcyclotransferase AIG2-like" evidence="1">
    <location>
        <begin position="22"/>
        <end position="152"/>
    </location>
</feature>
<dbReference type="Gene3D" id="3.10.490.10">
    <property type="entry name" value="Gamma-glutamyl cyclotransferase-like"/>
    <property type="match status" value="1"/>
</dbReference>
<evidence type="ECO:0000313" key="2">
    <source>
        <dbReference type="EMBL" id="MFC5667149.1"/>
    </source>
</evidence>
<dbReference type="SUPFAM" id="SSF110857">
    <property type="entry name" value="Gamma-glutamyl cyclotransferase-like"/>
    <property type="match status" value="1"/>
</dbReference>
<keyword evidence="3" id="KW-1185">Reference proteome</keyword>
<dbReference type="Proteomes" id="UP001595975">
    <property type="component" value="Unassembled WGS sequence"/>
</dbReference>
<dbReference type="InterPro" id="IPR036568">
    <property type="entry name" value="GGCT-like_sf"/>
</dbReference>
<comment type="caution">
    <text evidence="2">The sequence shown here is derived from an EMBL/GenBank/DDBJ whole genome shotgun (WGS) entry which is preliminary data.</text>
</comment>
<protein>
    <submittedName>
        <fullName evidence="2">Gamma-glutamylcyclotransferase family protein</fullName>
        <ecNumber evidence="2">2.3.2.-</ecNumber>
    </submittedName>
</protein>
<keyword evidence="2" id="KW-0012">Acyltransferase</keyword>
<dbReference type="GO" id="GO:0016746">
    <property type="term" value="F:acyltransferase activity"/>
    <property type="evidence" value="ECO:0007669"/>
    <property type="project" value="UniProtKB-KW"/>
</dbReference>
<sequence>MPQAPSTPPAPPAPGGAPALPFFVYGTLLTGERNHAVFLAGRCADVRAAVLDCAALHAGPGYPYAVPDTDPGRRILGELVTVRPAAYPEALAALDRLEDCRPDGRGAYVRERLTVRTGDGGSADAWVYLAGPDVSARLRAHPALIASGDWRRRR</sequence>
<evidence type="ECO:0000313" key="3">
    <source>
        <dbReference type="Proteomes" id="UP001595975"/>
    </source>
</evidence>
<proteinExistence type="predicted"/>
<dbReference type="InterPro" id="IPR009288">
    <property type="entry name" value="AIG2-like_dom"/>
</dbReference>
<reference evidence="3" key="1">
    <citation type="journal article" date="2019" name="Int. J. Syst. Evol. Microbiol.">
        <title>The Global Catalogue of Microorganisms (GCM) 10K type strain sequencing project: providing services to taxonomists for standard genome sequencing and annotation.</title>
        <authorList>
            <consortium name="The Broad Institute Genomics Platform"/>
            <consortium name="The Broad Institute Genome Sequencing Center for Infectious Disease"/>
            <person name="Wu L."/>
            <person name="Ma J."/>
        </authorList>
    </citation>
    <scope>NUCLEOTIDE SEQUENCE [LARGE SCALE GENOMIC DNA]</scope>
    <source>
        <strain evidence="3">CGMCC 4.1437</strain>
    </source>
</reference>
<dbReference type="InterPro" id="IPR013024">
    <property type="entry name" value="GGCT-like"/>
</dbReference>
<evidence type="ECO:0000259" key="1">
    <source>
        <dbReference type="Pfam" id="PF06094"/>
    </source>
</evidence>
<dbReference type="Pfam" id="PF06094">
    <property type="entry name" value="GGACT"/>
    <property type="match status" value="1"/>
</dbReference>
<organism evidence="2 3">
    <name type="scientific">Kitasatospora misakiensis</name>
    <dbReference type="NCBI Taxonomy" id="67330"/>
    <lineage>
        <taxon>Bacteria</taxon>
        <taxon>Bacillati</taxon>
        <taxon>Actinomycetota</taxon>
        <taxon>Actinomycetes</taxon>
        <taxon>Kitasatosporales</taxon>
        <taxon>Streptomycetaceae</taxon>
        <taxon>Kitasatospora</taxon>
    </lineage>
</organism>
<dbReference type="RefSeq" id="WP_380228827.1">
    <property type="nucleotide sequence ID" value="NZ_JBHSOF010000051.1"/>
</dbReference>
<dbReference type="EC" id="2.3.2.-" evidence="2"/>